<evidence type="ECO:0000313" key="3">
    <source>
        <dbReference type="Proteomes" id="UP001610706"/>
    </source>
</evidence>
<evidence type="ECO:0000259" key="1">
    <source>
        <dbReference type="PROSITE" id="PS50801"/>
    </source>
</evidence>
<organism evidence="2 3">
    <name type="scientific">Oceanimonas smirnovii</name>
    <dbReference type="NCBI Taxonomy" id="264574"/>
    <lineage>
        <taxon>Bacteria</taxon>
        <taxon>Pseudomonadati</taxon>
        <taxon>Pseudomonadota</taxon>
        <taxon>Gammaproteobacteria</taxon>
        <taxon>Aeromonadales</taxon>
        <taxon>Aeromonadaceae</taxon>
        <taxon>Oceanimonas</taxon>
    </lineage>
</organism>
<keyword evidence="3" id="KW-1185">Reference proteome</keyword>
<evidence type="ECO:0000313" key="2">
    <source>
        <dbReference type="EMBL" id="MFH7565352.1"/>
    </source>
</evidence>
<dbReference type="PROSITE" id="PS50801">
    <property type="entry name" value="STAS"/>
    <property type="match status" value="1"/>
</dbReference>
<dbReference type="InterPro" id="IPR058548">
    <property type="entry name" value="MlaB-like_STAS"/>
</dbReference>
<name>A0ABW7P1L3_9GAMM</name>
<dbReference type="Pfam" id="PF13466">
    <property type="entry name" value="STAS_2"/>
    <property type="match status" value="1"/>
</dbReference>
<dbReference type="EMBL" id="JBGFTR010000011">
    <property type="protein sequence ID" value="MFH7565352.1"/>
    <property type="molecule type" value="Genomic_DNA"/>
</dbReference>
<proteinExistence type="predicted"/>
<accession>A0ABW7P1L3</accession>
<reference evidence="2 3" key="1">
    <citation type="submission" date="2024-08" db="EMBL/GenBank/DDBJ databases">
        <title>Oceanimonas smirnovii Genome sequencing and assembly.</title>
        <authorList>
            <person name="Tang B."/>
        </authorList>
    </citation>
    <scope>NUCLEOTIDE SEQUENCE [LARGE SCALE GENOMIC DNA]</scope>
    <source>
        <strain evidence="2 3">OS2020-119</strain>
    </source>
</reference>
<dbReference type="RefSeq" id="WP_019935038.1">
    <property type="nucleotide sequence ID" value="NZ_CP166302.1"/>
</dbReference>
<sequence length="95" mass="10627">MKLSRPLTREQVPAWWAERDTLFADSQADLSAVERIDSTGLALLVQWSQQLAAQNKRLALLSPPKEFYPLADLYGVGSLFDLPDNDSRSPHGSEE</sequence>
<dbReference type="InterPro" id="IPR036513">
    <property type="entry name" value="STAS_dom_sf"/>
</dbReference>
<dbReference type="CDD" id="cd07043">
    <property type="entry name" value="STAS_anti-anti-sigma_factors"/>
    <property type="match status" value="1"/>
</dbReference>
<feature type="domain" description="STAS" evidence="1">
    <location>
        <begin position="29"/>
        <end position="76"/>
    </location>
</feature>
<dbReference type="Gene3D" id="3.30.750.24">
    <property type="entry name" value="STAS domain"/>
    <property type="match status" value="1"/>
</dbReference>
<protein>
    <submittedName>
        <fullName evidence="2">Lipid asymmetry maintenance protein MlaB</fullName>
    </submittedName>
</protein>
<dbReference type="Proteomes" id="UP001610706">
    <property type="component" value="Unassembled WGS sequence"/>
</dbReference>
<dbReference type="InterPro" id="IPR002645">
    <property type="entry name" value="STAS_dom"/>
</dbReference>
<dbReference type="SUPFAM" id="SSF52091">
    <property type="entry name" value="SpoIIaa-like"/>
    <property type="match status" value="1"/>
</dbReference>
<gene>
    <name evidence="2" type="ORF">AB9R89_08450</name>
</gene>
<comment type="caution">
    <text evidence="2">The sequence shown here is derived from an EMBL/GenBank/DDBJ whole genome shotgun (WGS) entry which is preliminary data.</text>
</comment>